<proteinExistence type="predicted"/>
<name>A0ABP6Y3F7_9FLAO</name>
<dbReference type="InterPro" id="IPR026444">
    <property type="entry name" value="Secre_tail"/>
</dbReference>
<comment type="caution">
    <text evidence="3">The sequence shown here is derived from an EMBL/GenBank/DDBJ whole genome shotgun (WGS) entry which is preliminary data.</text>
</comment>
<evidence type="ECO:0000259" key="2">
    <source>
        <dbReference type="Pfam" id="PF18962"/>
    </source>
</evidence>
<sequence length="152" mass="17065">MPNGHNSCLEPWPDTIVINDEIIYDFLSCNGGNLQYTIRSGQTPPDSFEMTVNFGDEFECFYDKNGNLKTLSSKRTPVSKALVYPNPTHGKLTIDLKSLEHVIHVAIYTLSGRLVFMANNVKTLHIGHFRSGVYALKIKTNSGILNHRIVKL</sequence>
<feature type="domain" description="Secretion system C-terminal sorting" evidence="2">
    <location>
        <begin position="83"/>
        <end position="145"/>
    </location>
</feature>
<evidence type="ECO:0000256" key="1">
    <source>
        <dbReference type="ARBA" id="ARBA00022729"/>
    </source>
</evidence>
<evidence type="ECO:0000313" key="4">
    <source>
        <dbReference type="Proteomes" id="UP001500954"/>
    </source>
</evidence>
<protein>
    <recommendedName>
        <fullName evidence="2">Secretion system C-terminal sorting domain-containing protein</fullName>
    </recommendedName>
</protein>
<evidence type="ECO:0000313" key="3">
    <source>
        <dbReference type="EMBL" id="GAA3576884.1"/>
    </source>
</evidence>
<reference evidence="4" key="1">
    <citation type="journal article" date="2019" name="Int. J. Syst. Evol. Microbiol.">
        <title>The Global Catalogue of Microorganisms (GCM) 10K type strain sequencing project: providing services to taxonomists for standard genome sequencing and annotation.</title>
        <authorList>
            <consortium name="The Broad Institute Genomics Platform"/>
            <consortium name="The Broad Institute Genome Sequencing Center for Infectious Disease"/>
            <person name="Wu L."/>
            <person name="Ma J."/>
        </authorList>
    </citation>
    <scope>NUCLEOTIDE SEQUENCE [LARGE SCALE GENOMIC DNA]</scope>
    <source>
        <strain evidence="4">JCM 17111</strain>
    </source>
</reference>
<dbReference type="Pfam" id="PF18962">
    <property type="entry name" value="Por_Secre_tail"/>
    <property type="match status" value="1"/>
</dbReference>
<dbReference type="Proteomes" id="UP001500954">
    <property type="component" value="Unassembled WGS sequence"/>
</dbReference>
<keyword evidence="1" id="KW-0732">Signal</keyword>
<dbReference type="NCBIfam" id="TIGR04183">
    <property type="entry name" value="Por_Secre_tail"/>
    <property type="match status" value="1"/>
</dbReference>
<accession>A0ABP6Y3F7</accession>
<gene>
    <name evidence="3" type="ORF">GCM10022395_27150</name>
</gene>
<keyword evidence="4" id="KW-1185">Reference proteome</keyword>
<dbReference type="EMBL" id="BAABCY010000076">
    <property type="protein sequence ID" value="GAA3576884.1"/>
    <property type="molecule type" value="Genomic_DNA"/>
</dbReference>
<organism evidence="3 4">
    <name type="scientific">Snuella lapsa</name>
    <dbReference type="NCBI Taxonomy" id="870481"/>
    <lineage>
        <taxon>Bacteria</taxon>
        <taxon>Pseudomonadati</taxon>
        <taxon>Bacteroidota</taxon>
        <taxon>Flavobacteriia</taxon>
        <taxon>Flavobacteriales</taxon>
        <taxon>Flavobacteriaceae</taxon>
        <taxon>Snuella</taxon>
    </lineage>
</organism>